<dbReference type="Gene3D" id="3.60.60.10">
    <property type="entry name" value="Penicillin V Acylase, Chain A"/>
    <property type="match status" value="1"/>
</dbReference>
<dbReference type="Gene3D" id="1.10.10.2120">
    <property type="match status" value="1"/>
</dbReference>
<dbReference type="InterPro" id="IPR005079">
    <property type="entry name" value="Peptidase_C45_hydrolase"/>
</dbReference>
<dbReference type="Pfam" id="PF03417">
    <property type="entry name" value="AAT"/>
    <property type="match status" value="1"/>
</dbReference>
<feature type="compositionally biased region" description="Polar residues" evidence="1">
    <location>
        <begin position="132"/>
        <end position="159"/>
    </location>
</feature>
<comment type="caution">
    <text evidence="3">The sequence shown here is derived from an EMBL/GenBank/DDBJ whole genome shotgun (WGS) entry which is preliminary data.</text>
</comment>
<dbReference type="InterPro" id="IPR047801">
    <property type="entry name" value="Peptidase_C45"/>
</dbReference>
<reference evidence="3 4" key="1">
    <citation type="submission" date="2024-02" db="EMBL/GenBank/DDBJ databases">
        <title>Chromosome-scale genome assembly of the rough periwinkle Littorina saxatilis.</title>
        <authorList>
            <person name="De Jode A."/>
            <person name="Faria R."/>
            <person name="Formenti G."/>
            <person name="Sims Y."/>
            <person name="Smith T.P."/>
            <person name="Tracey A."/>
            <person name="Wood J.M.D."/>
            <person name="Zagrodzka Z.B."/>
            <person name="Johannesson K."/>
            <person name="Butlin R.K."/>
            <person name="Leder E.H."/>
        </authorList>
    </citation>
    <scope>NUCLEOTIDE SEQUENCE [LARGE SCALE GENOMIC DNA]</scope>
    <source>
        <strain evidence="3">Snail1</strain>
        <tissue evidence="3">Muscle</tissue>
    </source>
</reference>
<evidence type="ECO:0000313" key="3">
    <source>
        <dbReference type="EMBL" id="KAK7100355.1"/>
    </source>
</evidence>
<evidence type="ECO:0000313" key="4">
    <source>
        <dbReference type="Proteomes" id="UP001374579"/>
    </source>
</evidence>
<dbReference type="PANTHER" id="PTHR34180:SF1">
    <property type="entry name" value="BETA-ALANYL-DOPAMINE_CARCININE HYDROLASE"/>
    <property type="match status" value="1"/>
</dbReference>
<proteinExistence type="predicted"/>
<gene>
    <name evidence="3" type="ORF">V1264_023323</name>
</gene>
<name>A0AAN9GB15_9CAEN</name>
<feature type="compositionally biased region" description="Basic and acidic residues" evidence="1">
    <location>
        <begin position="114"/>
        <end position="131"/>
    </location>
</feature>
<keyword evidence="4" id="KW-1185">Reference proteome</keyword>
<accession>A0AAN9GB15</accession>
<dbReference type="AlphaFoldDB" id="A0AAN9GB15"/>
<feature type="region of interest" description="Disordered" evidence="1">
    <location>
        <begin position="113"/>
        <end position="161"/>
    </location>
</feature>
<sequence>MNRLTSHEPKYPCMKRLMTRGTFYDVGYNVGLNFSQSIKLYFAESDNFQDQVLPFYDSQAGRDFHDKNLRVCQDCFPQYVREIRGISDGAGISFEHIFLENVSGEVNMILKTQKQPEEPKQKPKSNRENNENKQSQSQAIDENLDQSSPVQASELSSDPVSPISHLDSVGCSDLLINRPGQQLMIHNEDGYPMTKRYGYLLSAEIEEDGLKEQFTSFCCPGGLPGYCWSFNAHGLANSIDLMCPTQVVQESPGRQFICRALLRARDVKDAVKIVQNTPYGVAYGFCANISTKAGRMASVEVAPGQSQGLVHVHDIKQQTDPDAPCHYYHFNLHKHLTEVPELKEGTSSVHRTKRVEELPPPRTRLQALTVMADTHDQIRPIFRTPRPTDLAETVNTALFDVTARQVLVYQGREDLLSDTPFAKLPMYQ</sequence>
<dbReference type="PANTHER" id="PTHR34180">
    <property type="entry name" value="PEPTIDASE C45"/>
    <property type="match status" value="1"/>
</dbReference>
<dbReference type="EMBL" id="JBAMIC010000011">
    <property type="protein sequence ID" value="KAK7100355.1"/>
    <property type="molecule type" value="Genomic_DNA"/>
</dbReference>
<protein>
    <recommendedName>
        <fullName evidence="2">Peptidase C45 hydrolase domain-containing protein</fullName>
    </recommendedName>
</protein>
<dbReference type="Proteomes" id="UP001374579">
    <property type="component" value="Unassembled WGS sequence"/>
</dbReference>
<evidence type="ECO:0000256" key="1">
    <source>
        <dbReference type="SAM" id="MobiDB-lite"/>
    </source>
</evidence>
<dbReference type="InterPro" id="IPR047794">
    <property type="entry name" value="C45_proenzyme-like"/>
</dbReference>
<feature type="domain" description="Peptidase C45 hydrolase" evidence="2">
    <location>
        <begin position="177"/>
        <end position="412"/>
    </location>
</feature>
<evidence type="ECO:0000259" key="2">
    <source>
        <dbReference type="Pfam" id="PF03417"/>
    </source>
</evidence>
<dbReference type="NCBIfam" id="NF040521">
    <property type="entry name" value="C45_proenzyme"/>
    <property type="match status" value="1"/>
</dbReference>
<organism evidence="3 4">
    <name type="scientific">Littorina saxatilis</name>
    <dbReference type="NCBI Taxonomy" id="31220"/>
    <lineage>
        <taxon>Eukaryota</taxon>
        <taxon>Metazoa</taxon>
        <taxon>Spiralia</taxon>
        <taxon>Lophotrochozoa</taxon>
        <taxon>Mollusca</taxon>
        <taxon>Gastropoda</taxon>
        <taxon>Caenogastropoda</taxon>
        <taxon>Littorinimorpha</taxon>
        <taxon>Littorinoidea</taxon>
        <taxon>Littorinidae</taxon>
        <taxon>Littorina</taxon>
    </lineage>
</organism>